<dbReference type="InterPro" id="IPR001841">
    <property type="entry name" value="Znf_RING"/>
</dbReference>
<feature type="compositionally biased region" description="Gly residues" evidence="2">
    <location>
        <begin position="120"/>
        <end position="130"/>
    </location>
</feature>
<comment type="caution">
    <text evidence="4">The sequence shown here is derived from an EMBL/GenBank/DDBJ whole genome shotgun (WGS) entry which is preliminary data.</text>
</comment>
<evidence type="ECO:0000259" key="3">
    <source>
        <dbReference type="PROSITE" id="PS50089"/>
    </source>
</evidence>
<keyword evidence="1" id="KW-0479">Metal-binding</keyword>
<dbReference type="Gene3D" id="3.30.40.10">
    <property type="entry name" value="Zinc/RING finger domain, C3HC4 (zinc finger)"/>
    <property type="match status" value="1"/>
</dbReference>
<organism evidence="4 5">
    <name type="scientific">Tetraparma gracilis</name>
    <dbReference type="NCBI Taxonomy" id="2962635"/>
    <lineage>
        <taxon>Eukaryota</taxon>
        <taxon>Sar</taxon>
        <taxon>Stramenopiles</taxon>
        <taxon>Ochrophyta</taxon>
        <taxon>Bolidophyceae</taxon>
        <taxon>Parmales</taxon>
        <taxon>Triparmaceae</taxon>
        <taxon>Tetraparma</taxon>
    </lineage>
</organism>
<dbReference type="EMBL" id="BRYB01002728">
    <property type="protein sequence ID" value="GMI24596.1"/>
    <property type="molecule type" value="Genomic_DNA"/>
</dbReference>
<dbReference type="PANTHER" id="PTHR22765">
    <property type="entry name" value="RING FINGER AND PROTEASE ASSOCIATED DOMAIN-CONTAINING"/>
    <property type="match status" value="1"/>
</dbReference>
<name>A0ABQ6ME20_9STRA</name>
<feature type="domain" description="RING-type" evidence="3">
    <location>
        <begin position="134"/>
        <end position="174"/>
    </location>
</feature>
<dbReference type="InterPro" id="IPR051826">
    <property type="entry name" value="E3_ubiquitin-ligase_domain"/>
</dbReference>
<keyword evidence="1" id="KW-0863">Zinc-finger</keyword>
<keyword evidence="1" id="KW-0862">Zinc</keyword>
<dbReference type="SUPFAM" id="SSF57850">
    <property type="entry name" value="RING/U-box"/>
    <property type="match status" value="1"/>
</dbReference>
<evidence type="ECO:0000256" key="2">
    <source>
        <dbReference type="SAM" id="MobiDB-lite"/>
    </source>
</evidence>
<keyword evidence="5" id="KW-1185">Reference proteome</keyword>
<dbReference type="PANTHER" id="PTHR22765:SF434">
    <property type="entry name" value="GB|AAD18119.1-RELATED"/>
    <property type="match status" value="1"/>
</dbReference>
<evidence type="ECO:0000313" key="5">
    <source>
        <dbReference type="Proteomes" id="UP001165060"/>
    </source>
</evidence>
<dbReference type="Pfam" id="PF13639">
    <property type="entry name" value="zf-RING_2"/>
    <property type="match status" value="1"/>
</dbReference>
<dbReference type="SMART" id="SM00184">
    <property type="entry name" value="RING"/>
    <property type="match status" value="1"/>
</dbReference>
<reference evidence="4 5" key="1">
    <citation type="journal article" date="2023" name="Commun. Biol.">
        <title>Genome analysis of Parmales, the sister group of diatoms, reveals the evolutionary specialization of diatoms from phago-mixotrophs to photoautotrophs.</title>
        <authorList>
            <person name="Ban H."/>
            <person name="Sato S."/>
            <person name="Yoshikawa S."/>
            <person name="Yamada K."/>
            <person name="Nakamura Y."/>
            <person name="Ichinomiya M."/>
            <person name="Sato N."/>
            <person name="Blanc-Mathieu R."/>
            <person name="Endo H."/>
            <person name="Kuwata A."/>
            <person name="Ogata H."/>
        </authorList>
    </citation>
    <scope>NUCLEOTIDE SEQUENCE [LARGE SCALE GENOMIC DNA]</scope>
</reference>
<accession>A0ABQ6ME20</accession>
<feature type="region of interest" description="Disordered" evidence="2">
    <location>
        <begin position="111"/>
        <end position="130"/>
    </location>
</feature>
<proteinExistence type="predicted"/>
<gene>
    <name evidence="4" type="ORF">TeGR_g8109</name>
</gene>
<protein>
    <recommendedName>
        <fullName evidence="3">RING-type domain-containing protein</fullName>
    </recommendedName>
</protein>
<dbReference type="Proteomes" id="UP001165060">
    <property type="component" value="Unassembled WGS sequence"/>
</dbReference>
<dbReference type="InterPro" id="IPR013083">
    <property type="entry name" value="Znf_RING/FYVE/PHD"/>
</dbReference>
<evidence type="ECO:0000313" key="4">
    <source>
        <dbReference type="EMBL" id="GMI24596.1"/>
    </source>
</evidence>
<feature type="compositionally biased region" description="Polar residues" evidence="2">
    <location>
        <begin position="32"/>
        <end position="42"/>
    </location>
</feature>
<feature type="non-terminal residue" evidence="4">
    <location>
        <position position="1"/>
    </location>
</feature>
<evidence type="ECO:0000256" key="1">
    <source>
        <dbReference type="PROSITE-ProRule" id="PRU00175"/>
    </source>
</evidence>
<feature type="region of interest" description="Disordered" evidence="2">
    <location>
        <begin position="16"/>
        <end position="56"/>
    </location>
</feature>
<dbReference type="PROSITE" id="PS50089">
    <property type="entry name" value="ZF_RING_2"/>
    <property type="match status" value="1"/>
</dbReference>
<sequence length="183" mass="19353">GVLLVKTKGSFSFAPLPPRPAHLATAVRRTSRSPAPTLASTNAPPPGQGADPSAVELRFSPRPRPVQVSADWDALDAEMVELGMRLSRSQPQPRAALTAAERRDKLGRLRRKHRTRKELGGGGGGGGGGAERQCAVCMEDMEGGGAKVLECGHAFHLACVAQWAERAAVCPVCRHPIDPGTLR</sequence>